<dbReference type="AlphaFoldDB" id="A0A7D8Z3Y5"/>
<feature type="compositionally biased region" description="Low complexity" evidence="5">
    <location>
        <begin position="1"/>
        <end position="24"/>
    </location>
</feature>
<accession>A0A7D8Z3Y5</accession>
<evidence type="ECO:0000256" key="4">
    <source>
        <dbReference type="PROSITE-ProRule" id="PRU00176"/>
    </source>
</evidence>
<dbReference type="Proteomes" id="UP000473826">
    <property type="component" value="Unassembled WGS sequence"/>
</dbReference>
<evidence type="ECO:0000259" key="6">
    <source>
        <dbReference type="PROSITE" id="PS50102"/>
    </source>
</evidence>
<proteinExistence type="predicted"/>
<dbReference type="InterPro" id="IPR000504">
    <property type="entry name" value="RRM_dom"/>
</dbReference>
<evidence type="ECO:0000313" key="8">
    <source>
        <dbReference type="Proteomes" id="UP000473826"/>
    </source>
</evidence>
<dbReference type="InterPro" id="IPR012677">
    <property type="entry name" value="Nucleotide-bd_a/b_plait_sf"/>
</dbReference>
<keyword evidence="8" id="KW-1185">Reference proteome</keyword>
<feature type="region of interest" description="Disordered" evidence="5">
    <location>
        <begin position="1"/>
        <end position="28"/>
    </location>
</feature>
<evidence type="ECO:0000256" key="1">
    <source>
        <dbReference type="ARBA" id="ARBA00021141"/>
    </source>
</evidence>
<name>A0A7D8Z3Y5_VANHU</name>
<dbReference type="Pfam" id="PF00076">
    <property type="entry name" value="RRM_1"/>
    <property type="match status" value="1"/>
</dbReference>
<comment type="caution">
    <text evidence="7">The sequence shown here is derived from an EMBL/GenBank/DDBJ whole genome shotgun (WGS) entry which is preliminary data.</text>
</comment>
<feature type="compositionally biased region" description="Low complexity" evidence="5">
    <location>
        <begin position="189"/>
        <end position="206"/>
    </location>
</feature>
<evidence type="ECO:0000313" key="7">
    <source>
        <dbReference type="EMBL" id="TXT10881.1"/>
    </source>
</evidence>
<reference evidence="7 8" key="1">
    <citation type="journal article" date="2019" name="PLoS Genet.">
        <title>Convergent evolution of linked mating-type loci in basidiomycete fungi.</title>
        <authorList>
            <person name="Sun S."/>
            <person name="Coelho M.A."/>
            <person name="Heitman J."/>
            <person name="Nowrousian M."/>
        </authorList>
    </citation>
    <scope>NUCLEOTIDE SEQUENCE [LARGE SCALE GENOMIC DNA]</scope>
    <source>
        <strain evidence="7 8">CBS 4282</strain>
    </source>
</reference>
<organism evidence="7 8">
    <name type="scientific">Vanrija humicola</name>
    <name type="common">Yeast</name>
    <name type="synonym">Cryptococcus humicola</name>
    <dbReference type="NCBI Taxonomy" id="5417"/>
    <lineage>
        <taxon>Eukaryota</taxon>
        <taxon>Fungi</taxon>
        <taxon>Dikarya</taxon>
        <taxon>Basidiomycota</taxon>
        <taxon>Agaricomycotina</taxon>
        <taxon>Tremellomycetes</taxon>
        <taxon>Trichosporonales</taxon>
        <taxon>Trichosporonaceae</taxon>
        <taxon>Vanrija</taxon>
    </lineage>
</organism>
<evidence type="ECO:0000256" key="2">
    <source>
        <dbReference type="ARBA" id="ARBA00022884"/>
    </source>
</evidence>
<dbReference type="CDD" id="cd12355">
    <property type="entry name" value="RRM_RBM18"/>
    <property type="match status" value="1"/>
</dbReference>
<dbReference type="GO" id="GO:0003723">
    <property type="term" value="F:RNA binding"/>
    <property type="evidence" value="ECO:0007669"/>
    <property type="project" value="UniProtKB-UniRule"/>
</dbReference>
<dbReference type="InterPro" id="IPR039157">
    <property type="entry name" value="RBM18_RRM"/>
</dbReference>
<dbReference type="InterPro" id="IPR035979">
    <property type="entry name" value="RBD_domain_sf"/>
</dbReference>
<dbReference type="InterPro" id="IPR052462">
    <property type="entry name" value="SLIRP/GR-RBP-like"/>
</dbReference>
<dbReference type="Gene3D" id="3.30.70.330">
    <property type="match status" value="1"/>
</dbReference>
<feature type="compositionally biased region" description="Pro residues" evidence="5">
    <location>
        <begin position="227"/>
        <end position="238"/>
    </location>
</feature>
<protein>
    <recommendedName>
        <fullName evidence="1">Probable RNA-binding protein 18</fullName>
    </recommendedName>
    <alternativeName>
        <fullName evidence="3">RNA-binding motif protein 18</fullName>
    </alternativeName>
</protein>
<feature type="region of interest" description="Disordered" evidence="5">
    <location>
        <begin position="155"/>
        <end position="175"/>
    </location>
</feature>
<dbReference type="PROSITE" id="PS50102">
    <property type="entry name" value="RRM"/>
    <property type="match status" value="1"/>
</dbReference>
<feature type="domain" description="RRM" evidence="6">
    <location>
        <begin position="28"/>
        <end position="109"/>
    </location>
</feature>
<evidence type="ECO:0000256" key="3">
    <source>
        <dbReference type="ARBA" id="ARBA00030780"/>
    </source>
</evidence>
<dbReference type="EMBL" id="QKWK01000005">
    <property type="protein sequence ID" value="TXT10881.1"/>
    <property type="molecule type" value="Genomic_DNA"/>
</dbReference>
<dbReference type="SMART" id="SM00361">
    <property type="entry name" value="RRM_1"/>
    <property type="match status" value="1"/>
</dbReference>
<feature type="region of interest" description="Disordered" evidence="5">
    <location>
        <begin position="189"/>
        <end position="269"/>
    </location>
</feature>
<sequence length="269" mass="28197">MSLAPSSSSSSSRAAPAPQPASGSGKPERLFVGNLAPAVDEYTLVQVFSKFGKITKLDLMFHKSGPLKGKPRGYAFIEFASQDAALKALVKLHDRLLRGRKLVVTYANAAPPEDLAYPKSRRVGEAAKPTTLSLLKSRQRPQSAAAQIAAMEAKLASMAQRPGRSPTPERAEAEALEAEIQRELALATDAAAPASAGASAETSAEPSPLPEPDAQHPPDKPDSDAAPPKPTSPPPRAPPGNGRAGTRTEPFQSAAFQRGLGSLPKKPTF</sequence>
<feature type="compositionally biased region" description="Basic and acidic residues" evidence="5">
    <location>
        <begin position="213"/>
        <end position="223"/>
    </location>
</feature>
<dbReference type="OrthoDB" id="6730379at2759"/>
<evidence type="ECO:0000256" key="5">
    <source>
        <dbReference type="SAM" id="MobiDB-lite"/>
    </source>
</evidence>
<keyword evidence="2 4" id="KW-0694">RNA-binding</keyword>
<dbReference type="PANTHER" id="PTHR48027">
    <property type="entry name" value="HETEROGENEOUS NUCLEAR RIBONUCLEOPROTEIN 87F-RELATED"/>
    <property type="match status" value="1"/>
</dbReference>
<dbReference type="SMART" id="SM00360">
    <property type="entry name" value="RRM"/>
    <property type="match status" value="1"/>
</dbReference>
<dbReference type="InterPro" id="IPR003954">
    <property type="entry name" value="RRM_euk-type"/>
</dbReference>
<gene>
    <name evidence="7" type="ORF">VHUM_02386</name>
</gene>
<dbReference type="SUPFAM" id="SSF54928">
    <property type="entry name" value="RNA-binding domain, RBD"/>
    <property type="match status" value="1"/>
</dbReference>